<dbReference type="PANTHER" id="PTHR43369:SF2">
    <property type="entry name" value="PHOSPHORIBOSYLGLYCINAMIDE FORMYLTRANSFERASE"/>
    <property type="match status" value="1"/>
</dbReference>
<organism evidence="8">
    <name type="scientific">candidate division WOR-3 bacterium</name>
    <dbReference type="NCBI Taxonomy" id="2052148"/>
    <lineage>
        <taxon>Bacteria</taxon>
        <taxon>Bacteria division WOR-3</taxon>
    </lineage>
</organism>
<dbReference type="EC" id="2.1.2.2" evidence="6"/>
<evidence type="ECO:0000313" key="8">
    <source>
        <dbReference type="EMBL" id="HGL17762.1"/>
    </source>
</evidence>
<keyword evidence="2 6" id="KW-0808">Transferase</keyword>
<dbReference type="EMBL" id="DTDJ01000036">
    <property type="protein sequence ID" value="HGL17762.1"/>
    <property type="molecule type" value="Genomic_DNA"/>
</dbReference>
<dbReference type="SUPFAM" id="SSF53328">
    <property type="entry name" value="Formyltransferase"/>
    <property type="match status" value="1"/>
</dbReference>
<dbReference type="CDD" id="cd08645">
    <property type="entry name" value="FMT_core_GART"/>
    <property type="match status" value="1"/>
</dbReference>
<comment type="similarity">
    <text evidence="4 6">Belongs to the GART family.</text>
</comment>
<dbReference type="Pfam" id="PF00551">
    <property type="entry name" value="Formyl_trans_N"/>
    <property type="match status" value="1"/>
</dbReference>
<dbReference type="GO" id="GO:0005829">
    <property type="term" value="C:cytosol"/>
    <property type="evidence" value="ECO:0007669"/>
    <property type="project" value="TreeGrafter"/>
</dbReference>
<feature type="binding site" evidence="6">
    <location>
        <begin position="12"/>
        <end position="14"/>
    </location>
    <ligand>
        <name>N(1)-(5-phospho-beta-D-ribosyl)glycinamide</name>
        <dbReference type="ChEBI" id="CHEBI:143788"/>
    </ligand>
</feature>
<dbReference type="GO" id="GO:0006189">
    <property type="term" value="P:'de novo' IMP biosynthetic process"/>
    <property type="evidence" value="ECO:0007669"/>
    <property type="project" value="UniProtKB-UniRule"/>
</dbReference>
<sequence>MKKIVILASGNGSNFEAIIKAIRKNSWPIECVAMITDNPSARAIKRAKRLKVPYVILDYKSFEGKRAYNEALMKKLEELNPDLIVLAGYMRILPPSIVERFRWKIVNIHPAILPAFPGLNAIERAYKAGCKVMGITIHYVDEGVDSGPIIEQACIKVREGETLESVERRIHRLEHKTYPYVIKKLLLGD</sequence>
<feature type="binding site" evidence="6">
    <location>
        <begin position="90"/>
        <end position="93"/>
    </location>
    <ligand>
        <name>(6R)-10-formyltetrahydrofolate</name>
        <dbReference type="ChEBI" id="CHEBI:195366"/>
    </ligand>
</feature>
<dbReference type="Gene3D" id="3.40.50.170">
    <property type="entry name" value="Formyl transferase, N-terminal domain"/>
    <property type="match status" value="1"/>
</dbReference>
<name>A0A7V3ZY53_UNCW3</name>
<dbReference type="InterPro" id="IPR001555">
    <property type="entry name" value="GART_AS"/>
</dbReference>
<dbReference type="PROSITE" id="PS00373">
    <property type="entry name" value="GART"/>
    <property type="match status" value="1"/>
</dbReference>
<dbReference type="AlphaFoldDB" id="A0A7V3ZY53"/>
<dbReference type="InterPro" id="IPR036477">
    <property type="entry name" value="Formyl_transf_N_sf"/>
</dbReference>
<comment type="caution">
    <text evidence="8">The sequence shown here is derived from an EMBL/GenBank/DDBJ whole genome shotgun (WGS) entry which is preliminary data.</text>
</comment>
<feature type="binding site" evidence="6">
    <location>
        <position position="107"/>
    </location>
    <ligand>
        <name>(6R)-10-formyltetrahydrofolate</name>
        <dbReference type="ChEBI" id="CHEBI:195366"/>
    </ligand>
</feature>
<evidence type="ECO:0000256" key="2">
    <source>
        <dbReference type="ARBA" id="ARBA00022679"/>
    </source>
</evidence>
<proteinExistence type="inferred from homology"/>
<dbReference type="PANTHER" id="PTHR43369">
    <property type="entry name" value="PHOSPHORIBOSYLGLYCINAMIDE FORMYLTRANSFERASE"/>
    <property type="match status" value="1"/>
</dbReference>
<comment type="pathway">
    <text evidence="1 6">Purine metabolism; IMP biosynthesis via de novo pathway; N(2)-formyl-N(1)-(5-phospho-D-ribosyl)glycinamide from N(1)-(5-phospho-D-ribosyl)glycinamide (10-formyl THF route): step 1/1.</text>
</comment>
<accession>A0A7V3ZY53</accession>
<feature type="site" description="Raises pKa of active site His" evidence="6">
    <location>
        <position position="145"/>
    </location>
</feature>
<evidence type="ECO:0000256" key="4">
    <source>
        <dbReference type="ARBA" id="ARBA00038440"/>
    </source>
</evidence>
<dbReference type="GO" id="GO:0004644">
    <property type="term" value="F:phosphoribosylglycinamide formyltransferase activity"/>
    <property type="evidence" value="ECO:0007669"/>
    <property type="project" value="UniProtKB-UniRule"/>
</dbReference>
<evidence type="ECO:0000256" key="6">
    <source>
        <dbReference type="HAMAP-Rule" id="MF_01930"/>
    </source>
</evidence>
<reference evidence="8" key="1">
    <citation type="journal article" date="2020" name="mSystems">
        <title>Genome- and Community-Level Interaction Insights into Carbon Utilization and Element Cycling Functions of Hydrothermarchaeota in Hydrothermal Sediment.</title>
        <authorList>
            <person name="Zhou Z."/>
            <person name="Liu Y."/>
            <person name="Xu W."/>
            <person name="Pan J."/>
            <person name="Luo Z.H."/>
            <person name="Li M."/>
        </authorList>
    </citation>
    <scope>NUCLEOTIDE SEQUENCE [LARGE SCALE GENOMIC DNA]</scope>
    <source>
        <strain evidence="8">SpSt-69</strain>
    </source>
</reference>
<feature type="active site" description="Proton donor" evidence="6">
    <location>
        <position position="109"/>
    </location>
</feature>
<dbReference type="InterPro" id="IPR002376">
    <property type="entry name" value="Formyl_transf_N"/>
</dbReference>
<comment type="catalytic activity">
    <reaction evidence="5 6">
        <text>N(1)-(5-phospho-beta-D-ribosyl)glycinamide + (6R)-10-formyltetrahydrofolate = N(2)-formyl-N(1)-(5-phospho-beta-D-ribosyl)glycinamide + (6S)-5,6,7,8-tetrahydrofolate + H(+)</text>
        <dbReference type="Rhea" id="RHEA:15053"/>
        <dbReference type="ChEBI" id="CHEBI:15378"/>
        <dbReference type="ChEBI" id="CHEBI:57453"/>
        <dbReference type="ChEBI" id="CHEBI:143788"/>
        <dbReference type="ChEBI" id="CHEBI:147286"/>
        <dbReference type="ChEBI" id="CHEBI:195366"/>
        <dbReference type="EC" id="2.1.2.2"/>
    </reaction>
</comment>
<dbReference type="HAMAP" id="MF_01930">
    <property type="entry name" value="PurN"/>
    <property type="match status" value="1"/>
</dbReference>
<dbReference type="InterPro" id="IPR004607">
    <property type="entry name" value="GART"/>
</dbReference>
<feature type="domain" description="Formyl transferase N-terminal" evidence="7">
    <location>
        <begin position="2"/>
        <end position="182"/>
    </location>
</feature>
<evidence type="ECO:0000256" key="1">
    <source>
        <dbReference type="ARBA" id="ARBA00005054"/>
    </source>
</evidence>
<evidence type="ECO:0000256" key="3">
    <source>
        <dbReference type="ARBA" id="ARBA00022755"/>
    </source>
</evidence>
<protein>
    <recommendedName>
        <fullName evidence="6">Phosphoribosylglycinamide formyltransferase</fullName>
        <ecNumber evidence="6">2.1.2.2</ecNumber>
    </recommendedName>
    <alternativeName>
        <fullName evidence="6">5'-phosphoribosylglycinamide transformylase</fullName>
    </alternativeName>
    <alternativeName>
        <fullName evidence="6">GAR transformylase</fullName>
        <shortName evidence="6">GART</shortName>
    </alternativeName>
</protein>
<dbReference type="NCBIfam" id="TIGR00639">
    <property type="entry name" value="PurN"/>
    <property type="match status" value="1"/>
</dbReference>
<feature type="binding site" evidence="6">
    <location>
        <position position="65"/>
    </location>
    <ligand>
        <name>(6R)-10-formyltetrahydrofolate</name>
        <dbReference type="ChEBI" id="CHEBI:195366"/>
    </ligand>
</feature>
<evidence type="ECO:0000259" key="7">
    <source>
        <dbReference type="Pfam" id="PF00551"/>
    </source>
</evidence>
<gene>
    <name evidence="6 8" type="primary">purN</name>
    <name evidence="8" type="ORF">ENU66_05515</name>
</gene>
<keyword evidence="3 6" id="KW-0658">Purine biosynthesis</keyword>
<evidence type="ECO:0000256" key="5">
    <source>
        <dbReference type="ARBA" id="ARBA00047664"/>
    </source>
</evidence>
<comment type="function">
    <text evidence="6">Catalyzes the transfer of a formyl group from 10-formyltetrahydrofolate to 5-phospho-ribosyl-glycinamide (GAR), producing 5-phospho-ribosyl-N-formylglycinamide (FGAR) and tetrahydrofolate.</text>
</comment>
<dbReference type="UniPathway" id="UPA00074">
    <property type="reaction ID" value="UER00126"/>
</dbReference>